<reference evidence="10" key="1">
    <citation type="submission" date="2023-06" db="EMBL/GenBank/DDBJ databases">
        <title>Genome-scale phylogeny and comparative genomics of the fungal order Sordariales.</title>
        <authorList>
            <consortium name="Lawrence Berkeley National Laboratory"/>
            <person name="Hensen N."/>
            <person name="Bonometti L."/>
            <person name="Westerberg I."/>
            <person name="Brannstrom I.O."/>
            <person name="Guillou S."/>
            <person name="Cros-Aarteil S."/>
            <person name="Calhoun S."/>
            <person name="Haridas S."/>
            <person name="Kuo A."/>
            <person name="Mondo S."/>
            <person name="Pangilinan J."/>
            <person name="Riley R."/>
            <person name="Labutti K."/>
            <person name="Andreopoulos B."/>
            <person name="Lipzen A."/>
            <person name="Chen C."/>
            <person name="Yanf M."/>
            <person name="Daum C."/>
            <person name="Ng V."/>
            <person name="Clum A."/>
            <person name="Steindorff A."/>
            <person name="Ohm R."/>
            <person name="Martin F."/>
            <person name="Silar P."/>
            <person name="Natvig D."/>
            <person name="Lalanne C."/>
            <person name="Gautier V."/>
            <person name="Ament-Velasquez S.L."/>
            <person name="Kruys A."/>
            <person name="Hutchinson M.I."/>
            <person name="Powell A.J."/>
            <person name="Barry K."/>
            <person name="Miller A.N."/>
            <person name="Grigoriev I.V."/>
            <person name="Debuchy R."/>
            <person name="Gladieux P."/>
            <person name="Thoren M.H."/>
            <person name="Johannesson H."/>
        </authorList>
    </citation>
    <scope>NUCLEOTIDE SEQUENCE</scope>
    <source>
        <strain evidence="10">SMH4607-1</strain>
    </source>
</reference>
<dbReference type="FunFam" id="3.90.430.10:FF:000001">
    <property type="entry name" value="Copper fist DNA-binding protein"/>
    <property type="match status" value="1"/>
</dbReference>
<feature type="region of interest" description="Disordered" evidence="8">
    <location>
        <begin position="226"/>
        <end position="269"/>
    </location>
</feature>
<dbReference type="SMART" id="SM00412">
    <property type="entry name" value="Cu_FIST"/>
    <property type="match status" value="1"/>
</dbReference>
<dbReference type="Pfam" id="PF00649">
    <property type="entry name" value="Copper-fist"/>
    <property type="match status" value="1"/>
</dbReference>
<dbReference type="PRINTS" id="PR00617">
    <property type="entry name" value="COPPERFIST"/>
</dbReference>
<evidence type="ECO:0000313" key="11">
    <source>
        <dbReference type="Proteomes" id="UP001172102"/>
    </source>
</evidence>
<dbReference type="PANTHER" id="PTHR28088">
    <property type="entry name" value="TRANSCRIPTIONAL ACTIVATOR HAA1-RELATED"/>
    <property type="match status" value="1"/>
</dbReference>
<keyword evidence="4" id="KW-0186">Copper</keyword>
<dbReference type="GO" id="GO:0005507">
    <property type="term" value="F:copper ion binding"/>
    <property type="evidence" value="ECO:0007669"/>
    <property type="project" value="InterPro"/>
</dbReference>
<dbReference type="Gene3D" id="3.90.430.10">
    <property type="entry name" value="Copper fist DNA-binding domain"/>
    <property type="match status" value="1"/>
</dbReference>
<feature type="region of interest" description="Disordered" evidence="8">
    <location>
        <begin position="55"/>
        <end position="98"/>
    </location>
</feature>
<evidence type="ECO:0000256" key="1">
    <source>
        <dbReference type="ARBA" id="ARBA00004123"/>
    </source>
</evidence>
<evidence type="ECO:0000313" key="10">
    <source>
        <dbReference type="EMBL" id="KAK0724099.1"/>
    </source>
</evidence>
<dbReference type="GO" id="GO:0006879">
    <property type="term" value="P:intracellular iron ion homeostasis"/>
    <property type="evidence" value="ECO:0007669"/>
    <property type="project" value="TreeGrafter"/>
</dbReference>
<feature type="domain" description="Copper-fist" evidence="9">
    <location>
        <begin position="1"/>
        <end position="41"/>
    </location>
</feature>
<keyword evidence="3" id="KW-0862">Zinc</keyword>
<dbReference type="GO" id="GO:0000978">
    <property type="term" value="F:RNA polymerase II cis-regulatory region sequence-specific DNA binding"/>
    <property type="evidence" value="ECO:0007669"/>
    <property type="project" value="TreeGrafter"/>
</dbReference>
<dbReference type="InterPro" id="IPR001083">
    <property type="entry name" value="Cu_fist_DNA-bd_dom"/>
</dbReference>
<feature type="compositionally biased region" description="Low complexity" evidence="8">
    <location>
        <begin position="260"/>
        <end position="269"/>
    </location>
</feature>
<evidence type="ECO:0000256" key="3">
    <source>
        <dbReference type="ARBA" id="ARBA00022833"/>
    </source>
</evidence>
<dbReference type="Proteomes" id="UP001172102">
    <property type="component" value="Unassembled WGS sequence"/>
</dbReference>
<evidence type="ECO:0000259" key="9">
    <source>
        <dbReference type="PROSITE" id="PS50073"/>
    </source>
</evidence>
<keyword evidence="6" id="KW-0804">Transcription</keyword>
<evidence type="ECO:0000256" key="4">
    <source>
        <dbReference type="ARBA" id="ARBA00023008"/>
    </source>
</evidence>
<keyword evidence="2" id="KW-0479">Metal-binding</keyword>
<name>A0AA40E156_9PEZI</name>
<evidence type="ECO:0000256" key="8">
    <source>
        <dbReference type="SAM" id="MobiDB-lite"/>
    </source>
</evidence>
<evidence type="ECO:0000256" key="6">
    <source>
        <dbReference type="ARBA" id="ARBA00023163"/>
    </source>
</evidence>
<feature type="compositionally biased region" description="Low complexity" evidence="8">
    <location>
        <begin position="56"/>
        <end position="87"/>
    </location>
</feature>
<gene>
    <name evidence="10" type="ORF">B0H67DRAFT_99723</name>
</gene>
<dbReference type="SUPFAM" id="SSF57879">
    <property type="entry name" value="Zinc domain conserved in yeast copper-regulated transcription factors"/>
    <property type="match status" value="1"/>
</dbReference>
<evidence type="ECO:0000256" key="5">
    <source>
        <dbReference type="ARBA" id="ARBA00023015"/>
    </source>
</evidence>
<dbReference type="GO" id="GO:0006878">
    <property type="term" value="P:intracellular copper ion homeostasis"/>
    <property type="evidence" value="ECO:0007669"/>
    <property type="project" value="TreeGrafter"/>
</dbReference>
<feature type="compositionally biased region" description="Acidic residues" evidence="8">
    <location>
        <begin position="242"/>
        <end position="251"/>
    </location>
</feature>
<keyword evidence="7" id="KW-0539">Nucleus</keyword>
<dbReference type="GO" id="GO:0000981">
    <property type="term" value="F:DNA-binding transcription factor activity, RNA polymerase II-specific"/>
    <property type="evidence" value="ECO:0007669"/>
    <property type="project" value="TreeGrafter"/>
</dbReference>
<dbReference type="InterPro" id="IPR036395">
    <property type="entry name" value="Cu_fist_DNA-bd_dom_sf"/>
</dbReference>
<dbReference type="EMBL" id="JAUKUA010000002">
    <property type="protein sequence ID" value="KAK0724099.1"/>
    <property type="molecule type" value="Genomic_DNA"/>
</dbReference>
<proteinExistence type="predicted"/>
<accession>A0AA40E156</accession>
<dbReference type="GO" id="GO:0045944">
    <property type="term" value="P:positive regulation of transcription by RNA polymerase II"/>
    <property type="evidence" value="ECO:0007669"/>
    <property type="project" value="TreeGrafter"/>
</dbReference>
<dbReference type="PROSITE" id="PS50073">
    <property type="entry name" value="COPPER_FIST_2"/>
    <property type="match status" value="1"/>
</dbReference>
<dbReference type="PANTHER" id="PTHR28088:SF9">
    <property type="entry name" value="TRANSCRIPTION FACTOR GRISEA, PUTATIVE (AFU_ORTHOLOGUE AFUA_1G13190)-RELATED"/>
    <property type="match status" value="1"/>
</dbReference>
<keyword evidence="5" id="KW-0805">Transcription regulation</keyword>
<evidence type="ECO:0000256" key="7">
    <source>
        <dbReference type="ARBA" id="ARBA00023242"/>
    </source>
</evidence>
<sequence length="269" mass="28230">MPVVDGEKVACWPCIRGHRVGTCNHASDRPMMAVRRPGRPLSSCPHFPGARCQCRPPAATSGTTTTGPSSASTLATTPETTGSTGPTDLTALPTPSSWPMSTIDTVDSHPQNMLYPIPDHHFGDLALSLTDLDLLAPLGTLAAPGYGTNAFSPITQDSHGNPEMPLGLFAVDGPATTQQLEPVDYPAHPHDAHTVDTAAMFAHEQWGERWPAPWMGVQDLSGLEAEISTDVFSQSRAGPETAAEEEEEEREDGGGGGPSSGNRGTKSGS</sequence>
<dbReference type="GO" id="GO:0005634">
    <property type="term" value="C:nucleus"/>
    <property type="evidence" value="ECO:0007669"/>
    <property type="project" value="UniProtKB-SubCell"/>
</dbReference>
<dbReference type="InterPro" id="IPR051763">
    <property type="entry name" value="Copper_Homeo_Regul"/>
</dbReference>
<evidence type="ECO:0000256" key="2">
    <source>
        <dbReference type="ARBA" id="ARBA00022723"/>
    </source>
</evidence>
<keyword evidence="11" id="KW-1185">Reference proteome</keyword>
<dbReference type="SMART" id="SM01090">
    <property type="entry name" value="Copper-fist"/>
    <property type="match status" value="1"/>
</dbReference>
<organism evidence="10 11">
    <name type="scientific">Lasiosphaeris hirsuta</name>
    <dbReference type="NCBI Taxonomy" id="260670"/>
    <lineage>
        <taxon>Eukaryota</taxon>
        <taxon>Fungi</taxon>
        <taxon>Dikarya</taxon>
        <taxon>Ascomycota</taxon>
        <taxon>Pezizomycotina</taxon>
        <taxon>Sordariomycetes</taxon>
        <taxon>Sordariomycetidae</taxon>
        <taxon>Sordariales</taxon>
        <taxon>Lasiosphaeriaceae</taxon>
        <taxon>Lasiosphaeris</taxon>
    </lineage>
</organism>
<comment type="caution">
    <text evidence="10">The sequence shown here is derived from an EMBL/GenBank/DDBJ whole genome shotgun (WGS) entry which is preliminary data.</text>
</comment>
<comment type="subcellular location">
    <subcellularLocation>
        <location evidence="1">Nucleus</location>
    </subcellularLocation>
</comment>
<dbReference type="AlphaFoldDB" id="A0AA40E156"/>
<protein>
    <submittedName>
        <fullName evidence="10">Copper fist DNA binding domain-containing protein</fullName>
    </submittedName>
</protein>